<dbReference type="EMBL" id="CVMV01000014">
    <property type="protein sequence ID" value="CRG93226.1"/>
    <property type="molecule type" value="Genomic_DNA"/>
</dbReference>
<keyword evidence="1" id="KW-0472">Membrane</keyword>
<dbReference type="GeneID" id="39729454"/>
<name>A0A1J1GQB0_PLAGA</name>
<proteinExistence type="predicted"/>
<evidence type="ECO:0000256" key="1">
    <source>
        <dbReference type="SAM" id="Phobius"/>
    </source>
</evidence>
<feature type="transmembrane region" description="Helical" evidence="1">
    <location>
        <begin position="398"/>
        <end position="418"/>
    </location>
</feature>
<comment type="caution">
    <text evidence="2">The sequence shown here is derived from an EMBL/GenBank/DDBJ whole genome shotgun (WGS) entry which is preliminary data.</text>
</comment>
<feature type="transmembrane region" description="Helical" evidence="1">
    <location>
        <begin position="358"/>
        <end position="378"/>
    </location>
</feature>
<sequence length="457" mass="55101">MNTLDEKFKKNNLWDNNDMNINEENVNLIYNNEQESLLKNEFNDNIYINEYSRRNNVNIYYDNENVNNKCEMNDNHLNKNLDTSNINVIKKGYDYNTHLTNVNNSINFSDININNKLNNANTPNNSHKSEFFEKEFNLNDEENNYKDNIDGKMNIINSNTNINNKDNSFELFPFFKSLNNIRTKLLCYYDIDNDVIIYRCMCALLPYLNVDRTYEEINNFNDIEKNVNETDYEKNTDKTINQNENENKREISNVNDAFDYYDNKLCIERNPDIYSFIWLNSFVCFLVFFLFNMKNLFFNDISLDEVEDNIKKTNYIVDNKLNILYIILIFVFLFNTFIPILIYTIVYLITKKKCPFKLLFLISLVSYNNINLLPVLFIYKITNIETNIIFLHFLYKTIHLLVFLFYICTTTFYIYKFTNKIFKNHFSDDLIYLIYTTFLISYIFFYFLLKSYIFNYL</sequence>
<keyword evidence="1" id="KW-0812">Transmembrane</keyword>
<feature type="transmembrane region" description="Helical" evidence="1">
    <location>
        <begin position="430"/>
        <end position="449"/>
    </location>
</feature>
<accession>A0A1J1GQB0</accession>
<evidence type="ECO:0000313" key="2">
    <source>
        <dbReference type="EMBL" id="CRG93226.1"/>
    </source>
</evidence>
<keyword evidence="1" id="KW-1133">Transmembrane helix</keyword>
<reference evidence="2" key="1">
    <citation type="submission" date="2015-04" db="EMBL/GenBank/DDBJ databases">
        <authorList>
            <consortium name="Pathogen Informatics"/>
        </authorList>
    </citation>
    <scope>NUCLEOTIDE SEQUENCE [LARGE SCALE GENOMIC DNA]</scope>
    <source>
        <strain evidence="2">8A</strain>
    </source>
</reference>
<gene>
    <name evidence="2" type="ORF">PGAL8A_00093000</name>
</gene>
<dbReference type="OrthoDB" id="378278at2759"/>
<dbReference type="VEuPathDB" id="PlasmoDB:PGAL8A_00093000"/>
<keyword evidence="3" id="KW-1185">Reference proteome</keyword>
<dbReference type="AlphaFoldDB" id="A0A1J1GQB0"/>
<organism evidence="2 3">
    <name type="scientific">Plasmodium gallinaceum</name>
    <dbReference type="NCBI Taxonomy" id="5849"/>
    <lineage>
        <taxon>Eukaryota</taxon>
        <taxon>Sar</taxon>
        <taxon>Alveolata</taxon>
        <taxon>Apicomplexa</taxon>
        <taxon>Aconoidasida</taxon>
        <taxon>Haemosporida</taxon>
        <taxon>Plasmodiidae</taxon>
        <taxon>Plasmodium</taxon>
        <taxon>Plasmodium (Haemamoeba)</taxon>
    </lineage>
</organism>
<feature type="transmembrane region" description="Helical" evidence="1">
    <location>
        <begin position="273"/>
        <end position="291"/>
    </location>
</feature>
<dbReference type="OMA" id="MCALLPY"/>
<dbReference type="RefSeq" id="XP_028526048.1">
    <property type="nucleotide sequence ID" value="XM_028671888.1"/>
</dbReference>
<dbReference type="Proteomes" id="UP000220797">
    <property type="component" value="Unassembled WGS sequence"/>
</dbReference>
<protein>
    <submittedName>
        <fullName evidence="2">Uncharacterized protein</fullName>
    </submittedName>
</protein>
<feature type="transmembrane region" description="Helical" evidence="1">
    <location>
        <begin position="323"/>
        <end position="346"/>
    </location>
</feature>
<evidence type="ECO:0000313" key="3">
    <source>
        <dbReference type="Proteomes" id="UP000220797"/>
    </source>
</evidence>